<dbReference type="GO" id="GO:0005737">
    <property type="term" value="C:cytoplasm"/>
    <property type="evidence" value="ECO:0007669"/>
    <property type="project" value="InterPro"/>
</dbReference>
<feature type="modified residue" description="Phosphohistidine; by HPr" evidence="1">
    <location>
        <position position="39"/>
    </location>
</feature>
<dbReference type="PANTHER" id="PTHR40398:SF1">
    <property type="entry name" value="PTS SYSTEM GLUCITOL_SORBITOL-SPECIFIC EIIA COMPONENT"/>
    <property type="match status" value="1"/>
</dbReference>
<dbReference type="PANTHER" id="PTHR40398">
    <property type="entry name" value="PTS SYSTEM GLUCITOL/SORBITOL-SPECIFIC EIIA COMPONENT"/>
    <property type="match status" value="1"/>
</dbReference>
<reference evidence="2" key="2">
    <citation type="submission" date="2021-04" db="EMBL/GenBank/DDBJ databases">
        <authorList>
            <person name="Gilroy R."/>
        </authorList>
    </citation>
    <scope>NUCLEOTIDE SEQUENCE</scope>
    <source>
        <strain evidence="2">1719</strain>
    </source>
</reference>
<dbReference type="GO" id="GO:0009401">
    <property type="term" value="P:phosphoenolpyruvate-dependent sugar phosphotransferase system"/>
    <property type="evidence" value="ECO:0007669"/>
    <property type="project" value="InterPro"/>
</dbReference>
<dbReference type="Gene3D" id="2.40.33.40">
    <property type="entry name" value="Phosphotransferase system, glucitol/sorbitol-specific IIA component"/>
    <property type="match status" value="1"/>
</dbReference>
<name>A0A9D2AXP3_9SPHI</name>
<dbReference type="PROSITE" id="PS51097">
    <property type="entry name" value="PTS_EIIA_TYPE_5"/>
    <property type="match status" value="1"/>
</dbReference>
<dbReference type="InterPro" id="IPR036665">
    <property type="entry name" value="PTS_IIA_glucitol/sorbitol_sf"/>
</dbReference>
<reference evidence="2" key="1">
    <citation type="journal article" date="2021" name="PeerJ">
        <title>Extensive microbial diversity within the chicken gut microbiome revealed by metagenomics and culture.</title>
        <authorList>
            <person name="Gilroy R."/>
            <person name="Ravi A."/>
            <person name="Getino M."/>
            <person name="Pursley I."/>
            <person name="Horton D.L."/>
            <person name="Alikhan N.F."/>
            <person name="Baker D."/>
            <person name="Gharbi K."/>
            <person name="Hall N."/>
            <person name="Watson M."/>
            <person name="Adriaenssens E.M."/>
            <person name="Foster-Nyarko E."/>
            <person name="Jarju S."/>
            <person name="Secka A."/>
            <person name="Antonio M."/>
            <person name="Oren A."/>
            <person name="Chaudhuri R.R."/>
            <person name="La Ragione R."/>
            <person name="Hildebrand F."/>
            <person name="Pallen M.J."/>
        </authorList>
    </citation>
    <scope>NUCLEOTIDE SEQUENCE</scope>
    <source>
        <strain evidence="2">1719</strain>
    </source>
</reference>
<accession>A0A9D2AXP3</accession>
<comment type="caution">
    <text evidence="2">The sequence shown here is derived from an EMBL/GenBank/DDBJ whole genome shotgun (WGS) entry which is preliminary data.</text>
</comment>
<dbReference type="GO" id="GO:0008982">
    <property type="term" value="F:protein-N(PI)-phosphohistidine-sugar phosphotransferase activity"/>
    <property type="evidence" value="ECO:0007669"/>
    <property type="project" value="InterPro"/>
</dbReference>
<gene>
    <name evidence="2" type="ORF">H9853_01835</name>
</gene>
<protein>
    <submittedName>
        <fullName evidence="2">PTS glucitol/sorbitol transporter subunit IIA</fullName>
    </submittedName>
</protein>
<dbReference type="AlphaFoldDB" id="A0A9D2AXP3"/>
<dbReference type="InterPro" id="IPR004716">
    <property type="entry name" value="PTS_IIA_glucitol/sorbitol-sp"/>
</dbReference>
<sequence>MKTKVISVGPEVQDLLAVGCLIMFNSTAPAELKEVAAIHEKESDEKDVLHVGGKFKISGREYTIDFVGNEANDNFNELGHLSVYFNNEDEVMDKLPGAIFVSSKDKVNISEIKENDIVEII</sequence>
<organism evidence="2 3">
    <name type="scientific">Candidatus Sphingobacterium stercoripullorum</name>
    <dbReference type="NCBI Taxonomy" id="2838759"/>
    <lineage>
        <taxon>Bacteria</taxon>
        <taxon>Pseudomonadati</taxon>
        <taxon>Bacteroidota</taxon>
        <taxon>Sphingobacteriia</taxon>
        <taxon>Sphingobacteriales</taxon>
        <taxon>Sphingobacteriaceae</taxon>
        <taxon>Sphingobacterium</taxon>
    </lineage>
</organism>
<dbReference type="SUPFAM" id="SSF141530">
    <property type="entry name" value="PTSIIA/GutA-like"/>
    <property type="match status" value="1"/>
</dbReference>
<evidence type="ECO:0000313" key="2">
    <source>
        <dbReference type="EMBL" id="HIX53740.1"/>
    </source>
</evidence>
<dbReference type="EMBL" id="DXEZ01000051">
    <property type="protein sequence ID" value="HIX53740.1"/>
    <property type="molecule type" value="Genomic_DNA"/>
</dbReference>
<evidence type="ECO:0000313" key="3">
    <source>
        <dbReference type="Proteomes" id="UP000824156"/>
    </source>
</evidence>
<proteinExistence type="predicted"/>
<dbReference type="Proteomes" id="UP000824156">
    <property type="component" value="Unassembled WGS sequence"/>
</dbReference>
<dbReference type="GO" id="GO:0016301">
    <property type="term" value="F:kinase activity"/>
    <property type="evidence" value="ECO:0007669"/>
    <property type="project" value="TreeGrafter"/>
</dbReference>
<evidence type="ECO:0000256" key="1">
    <source>
        <dbReference type="PROSITE-ProRule" id="PRU00420"/>
    </source>
</evidence>
<dbReference type="Pfam" id="PF03829">
    <property type="entry name" value="PTSIIA_gutA"/>
    <property type="match status" value="1"/>
</dbReference>